<dbReference type="AlphaFoldDB" id="W0RNR2"/>
<dbReference type="KEGG" id="gba:J421_4841"/>
<dbReference type="PROSITE" id="PS51257">
    <property type="entry name" value="PROKAR_LIPOPROTEIN"/>
    <property type="match status" value="1"/>
</dbReference>
<name>W0RNR2_9BACT</name>
<gene>
    <name evidence="1" type="ORF">J421_4841</name>
</gene>
<reference evidence="1 2" key="1">
    <citation type="journal article" date="2014" name="Genome Announc.">
        <title>Genome Sequence and Methylome of Soil Bacterium Gemmatirosa kalamazoonensis KBS708T, a Member of the Rarely Cultivated Gemmatimonadetes Phylum.</title>
        <authorList>
            <person name="Debruyn J.M."/>
            <person name="Radosevich M."/>
            <person name="Wommack K.E."/>
            <person name="Polson S.W."/>
            <person name="Hauser L.J."/>
            <person name="Fawaz M.N."/>
            <person name="Korlach J."/>
            <person name="Tsai Y.C."/>
        </authorList>
    </citation>
    <scope>NUCLEOTIDE SEQUENCE [LARGE SCALE GENOMIC DNA]</scope>
    <source>
        <strain evidence="1 2">KBS708</strain>
        <plasmid evidence="2">Plasmid 1</plasmid>
    </source>
</reference>
<keyword evidence="1" id="KW-0614">Plasmid</keyword>
<protein>
    <submittedName>
        <fullName evidence="1">Uncharacterized protein</fullName>
    </submittedName>
</protein>
<evidence type="ECO:0000313" key="1">
    <source>
        <dbReference type="EMBL" id="AHG92376.1"/>
    </source>
</evidence>
<evidence type="ECO:0000313" key="2">
    <source>
        <dbReference type="Proteomes" id="UP000019151"/>
    </source>
</evidence>
<accession>W0RNR2</accession>
<dbReference type="EMBL" id="CP007129">
    <property type="protein sequence ID" value="AHG92376.1"/>
    <property type="molecule type" value="Genomic_DNA"/>
</dbReference>
<geneLocation type="plasmid" evidence="1 2">
    <name>1</name>
</geneLocation>
<dbReference type="HOGENOM" id="CLU_1169324_0_0_0"/>
<proteinExistence type="predicted"/>
<organism evidence="1 2">
    <name type="scientific">Gemmatirosa kalamazoonensis</name>
    <dbReference type="NCBI Taxonomy" id="861299"/>
    <lineage>
        <taxon>Bacteria</taxon>
        <taxon>Pseudomonadati</taxon>
        <taxon>Gemmatimonadota</taxon>
        <taxon>Gemmatimonadia</taxon>
        <taxon>Gemmatimonadales</taxon>
        <taxon>Gemmatimonadaceae</taxon>
        <taxon>Gemmatirosa</taxon>
    </lineage>
</organism>
<dbReference type="InParanoid" id="W0RNR2"/>
<keyword evidence="2" id="KW-1185">Reference proteome</keyword>
<sequence length="237" mass="25350">MRHGALWPLVAILACGCFLDPVDRHTTRERSPSARWNAIMDTLQGVLLPDFGGARSWRRAGPLIAPAVDAPTCASAAPASDWRAVSLDVYSRYLSGTVTANLPGQHPVVRPLTGAERFSPPYTSWPVFGTWHADSAGGLGVLVAVDPIDAGGYRGTSVDSTTRQVAWSECVTDRPVPGTAILTTEVVAPNVGHVWFVEAVWPIGPSRWLRARGSTRVAADVATLRAIVASFRVTQSE</sequence>
<dbReference type="RefSeq" id="WP_025413720.1">
    <property type="nucleotide sequence ID" value="NZ_CP007129.1"/>
</dbReference>
<dbReference type="Proteomes" id="UP000019151">
    <property type="component" value="Plasmid 1"/>
</dbReference>